<dbReference type="OrthoDB" id="9960333at2"/>
<keyword evidence="3" id="KW-1185">Reference proteome</keyword>
<reference evidence="2 3" key="1">
    <citation type="submission" date="2019-04" db="EMBL/GenBank/DDBJ databases">
        <title>Azoarcus nasutitermitis sp. nov. isolated from termite nest.</title>
        <authorList>
            <person name="Lin S.-Y."/>
            <person name="Hameed A."/>
            <person name="Hsu Y.-H."/>
            <person name="Young C.-C."/>
        </authorList>
    </citation>
    <scope>NUCLEOTIDE SEQUENCE [LARGE SCALE GENOMIC DNA]</scope>
    <source>
        <strain evidence="2 3">CC-YHH838</strain>
    </source>
</reference>
<dbReference type="Proteomes" id="UP000308430">
    <property type="component" value="Unassembled WGS sequence"/>
</dbReference>
<dbReference type="AlphaFoldDB" id="A0A4S4AX42"/>
<keyword evidence="1" id="KW-1133">Transmembrane helix</keyword>
<dbReference type="EMBL" id="SSOC01000004">
    <property type="protein sequence ID" value="THF64604.1"/>
    <property type="molecule type" value="Genomic_DNA"/>
</dbReference>
<dbReference type="RefSeq" id="WP_136348323.1">
    <property type="nucleotide sequence ID" value="NZ_SSOC01000004.1"/>
</dbReference>
<gene>
    <name evidence="2" type="ORF">E6C76_11110</name>
</gene>
<keyword evidence="1" id="KW-0812">Transmembrane</keyword>
<sequence length="79" mass="8419">MNARNMALPAGKRCADCGLLRAGDADGLCPHCRLRRMLRNGLRHVDDNYAATWVMLATIASALLLTLLLGGGISQNGLV</sequence>
<accession>A0A4S4AX42</accession>
<evidence type="ECO:0000313" key="3">
    <source>
        <dbReference type="Proteomes" id="UP000308430"/>
    </source>
</evidence>
<protein>
    <submittedName>
        <fullName evidence="2">Uncharacterized protein</fullName>
    </submittedName>
</protein>
<feature type="transmembrane region" description="Helical" evidence="1">
    <location>
        <begin position="50"/>
        <end position="73"/>
    </location>
</feature>
<organism evidence="2 3">
    <name type="scientific">Pseudothauera nasutitermitis</name>
    <dbReference type="NCBI Taxonomy" id="2565930"/>
    <lineage>
        <taxon>Bacteria</taxon>
        <taxon>Pseudomonadati</taxon>
        <taxon>Pseudomonadota</taxon>
        <taxon>Betaproteobacteria</taxon>
        <taxon>Rhodocyclales</taxon>
        <taxon>Zoogloeaceae</taxon>
        <taxon>Pseudothauera</taxon>
    </lineage>
</organism>
<keyword evidence="1" id="KW-0472">Membrane</keyword>
<evidence type="ECO:0000256" key="1">
    <source>
        <dbReference type="SAM" id="Phobius"/>
    </source>
</evidence>
<comment type="caution">
    <text evidence="2">The sequence shown here is derived from an EMBL/GenBank/DDBJ whole genome shotgun (WGS) entry which is preliminary data.</text>
</comment>
<evidence type="ECO:0000313" key="2">
    <source>
        <dbReference type="EMBL" id="THF64604.1"/>
    </source>
</evidence>
<name>A0A4S4AX42_9RHOO</name>
<proteinExistence type="predicted"/>